<dbReference type="Pfam" id="PF00425">
    <property type="entry name" value="Chorismate_bind"/>
    <property type="match status" value="1"/>
</dbReference>
<dbReference type="InterPro" id="IPR019999">
    <property type="entry name" value="Anth_synth_I-like"/>
</dbReference>
<dbReference type="InterPro" id="IPR015890">
    <property type="entry name" value="Chorismate_C"/>
</dbReference>
<dbReference type="UniPathway" id="UPA00035">
    <property type="reaction ID" value="UER00040"/>
</dbReference>
<evidence type="ECO:0000256" key="1">
    <source>
        <dbReference type="ARBA" id="ARBA00004873"/>
    </source>
</evidence>
<evidence type="ECO:0000313" key="7">
    <source>
        <dbReference type="EMBL" id="NYR14625.1"/>
    </source>
</evidence>
<dbReference type="GO" id="GO:0000162">
    <property type="term" value="P:L-tryptophan biosynthetic process"/>
    <property type="evidence" value="ECO:0007669"/>
    <property type="project" value="UniProtKB-UniPathway"/>
</dbReference>
<dbReference type="InterPro" id="IPR005801">
    <property type="entry name" value="ADC_synthase"/>
</dbReference>
<dbReference type="PANTHER" id="PTHR11236">
    <property type="entry name" value="AMINOBENZOATE/ANTHRANILATE SYNTHASE"/>
    <property type="match status" value="1"/>
</dbReference>
<protein>
    <recommendedName>
        <fullName evidence="3">anthranilate synthase</fullName>
        <ecNumber evidence="3">4.1.3.27</ecNumber>
    </recommendedName>
</protein>
<comment type="similarity">
    <text evidence="2">Belongs to the anthranilate synthase component I family.</text>
</comment>
<dbReference type="GO" id="GO:0004049">
    <property type="term" value="F:anthranilate synthase activity"/>
    <property type="evidence" value="ECO:0007669"/>
    <property type="project" value="UniProtKB-EC"/>
</dbReference>
<keyword evidence="4" id="KW-0822">Tryptophan biosynthesis</keyword>
<dbReference type="AlphaFoldDB" id="A0A7L4P627"/>
<sequence>MRGRAYFRSPRVELYIEGDVVTSLAQVERRGPYAVGLLPFHAVSPFDSAEARRREPWPEALFVVGPPSAPSLRGGGISLRLEEEVPCGEYEEAVEEAKRALARGELFQLVLSRFKKFKGWATPDAVLKRLAAVMDGKYYFFLEAGDLWVAGISPETLVSVEEGRAWSSPIGGTRPRGATSEEDLALEAELVNSVKDRAEHIMLVDSVRNDLGRVCAWGTVSASRVAVVEKFSYVQHLVSYVGCRLARGVTPLRAAAALNPTTTVTGVPKPRAIEYINALEREPRGPFAGSFGAVWPGGGDFAVVIRSLYGEGDTVYLWGGAGIVMDSDPKGECRETEVKMGPIARALTSP</sequence>
<keyword evidence="8" id="KW-1185">Reference proteome</keyword>
<dbReference type="PRINTS" id="PR00095">
    <property type="entry name" value="ANTSNTHASEI"/>
</dbReference>
<dbReference type="PANTHER" id="PTHR11236:SF9">
    <property type="entry name" value="ANTHRANILATE SYNTHASE COMPONENT 1"/>
    <property type="match status" value="1"/>
</dbReference>
<comment type="catalytic activity">
    <reaction evidence="5">
        <text>chorismate + L-glutamine = anthranilate + pyruvate + L-glutamate + H(+)</text>
        <dbReference type="Rhea" id="RHEA:21732"/>
        <dbReference type="ChEBI" id="CHEBI:15361"/>
        <dbReference type="ChEBI" id="CHEBI:15378"/>
        <dbReference type="ChEBI" id="CHEBI:16567"/>
        <dbReference type="ChEBI" id="CHEBI:29748"/>
        <dbReference type="ChEBI" id="CHEBI:29985"/>
        <dbReference type="ChEBI" id="CHEBI:58359"/>
        <dbReference type="EC" id="4.1.3.27"/>
    </reaction>
</comment>
<accession>A0A7L4P627</accession>
<feature type="domain" description="Chorismate-utilising enzyme C-terminal" evidence="6">
    <location>
        <begin position="89"/>
        <end position="339"/>
    </location>
</feature>
<reference evidence="7 8" key="1">
    <citation type="journal article" date="2020" name="Nat. Commun.">
        <title>The structures of two archaeal type IV pili illuminate evolutionary relationships.</title>
        <authorList>
            <person name="Wang F."/>
            <person name="Baquero D.P."/>
            <person name="Su Z."/>
            <person name="Beltran L.C."/>
            <person name="Prangishvili D."/>
            <person name="Krupovic M."/>
            <person name="Egelman E.H."/>
        </authorList>
    </citation>
    <scope>NUCLEOTIDE SEQUENCE [LARGE SCALE GENOMIC DNA]</scope>
    <source>
        <strain evidence="7 8">2GA</strain>
    </source>
</reference>
<dbReference type="Gene3D" id="3.60.120.10">
    <property type="entry name" value="Anthranilate synthase"/>
    <property type="match status" value="1"/>
</dbReference>
<gene>
    <name evidence="7" type="ORF">HC235_01310</name>
</gene>
<evidence type="ECO:0000313" key="8">
    <source>
        <dbReference type="Proteomes" id="UP000554766"/>
    </source>
</evidence>
<proteinExistence type="inferred from homology"/>
<organism evidence="7 8">
    <name type="scientific">Pyrobaculum arsenaticum</name>
    <dbReference type="NCBI Taxonomy" id="121277"/>
    <lineage>
        <taxon>Archaea</taxon>
        <taxon>Thermoproteota</taxon>
        <taxon>Thermoprotei</taxon>
        <taxon>Thermoproteales</taxon>
        <taxon>Thermoproteaceae</taxon>
        <taxon>Pyrobaculum</taxon>
    </lineage>
</organism>
<dbReference type="SUPFAM" id="SSF56322">
    <property type="entry name" value="ADC synthase"/>
    <property type="match status" value="1"/>
</dbReference>
<keyword evidence="4" id="KW-0028">Amino-acid biosynthesis</keyword>
<keyword evidence="4" id="KW-0057">Aromatic amino acid biosynthesis</keyword>
<dbReference type="Proteomes" id="UP000554766">
    <property type="component" value="Unassembled WGS sequence"/>
</dbReference>
<dbReference type="EC" id="4.1.3.27" evidence="3"/>
<evidence type="ECO:0000256" key="2">
    <source>
        <dbReference type="ARBA" id="ARBA00009562"/>
    </source>
</evidence>
<name>A0A7L4P627_9CREN</name>
<evidence type="ECO:0000256" key="3">
    <source>
        <dbReference type="ARBA" id="ARBA00012266"/>
    </source>
</evidence>
<evidence type="ECO:0000256" key="5">
    <source>
        <dbReference type="ARBA" id="ARBA00047683"/>
    </source>
</evidence>
<comment type="pathway">
    <text evidence="1">Amino-acid biosynthesis; L-tryptophan biosynthesis; L-tryptophan from chorismate: step 1/5.</text>
</comment>
<dbReference type="EMBL" id="JAAVJF010000001">
    <property type="protein sequence ID" value="NYR14625.1"/>
    <property type="molecule type" value="Genomic_DNA"/>
</dbReference>
<evidence type="ECO:0000256" key="4">
    <source>
        <dbReference type="ARBA" id="ARBA00022822"/>
    </source>
</evidence>
<evidence type="ECO:0000259" key="6">
    <source>
        <dbReference type="Pfam" id="PF00425"/>
    </source>
</evidence>
<comment type="caution">
    <text evidence="7">The sequence shown here is derived from an EMBL/GenBank/DDBJ whole genome shotgun (WGS) entry which is preliminary data.</text>
</comment>